<protein>
    <submittedName>
        <fullName evidence="1">Uncharacterized protein</fullName>
    </submittedName>
</protein>
<dbReference type="InterPro" id="IPR036388">
    <property type="entry name" value="WH-like_DNA-bd_sf"/>
</dbReference>
<sequence length="102" mass="11947">MSKRDVVLSPEDFMIRLAQANIFELSYRNPFTLAFLYYTEGMSTVEMADLLGCEQRTVRRYMNYYGLRRFKKDFALLVKHHGIAGAMKLKQPTFYPLGVHND</sequence>
<accession>A0A3G3BWR8</accession>
<keyword evidence="2" id="KW-1185">Reference proteome</keyword>
<evidence type="ECO:0000313" key="1">
    <source>
        <dbReference type="EMBL" id="AYP68742.1"/>
    </source>
</evidence>
<dbReference type="Proteomes" id="UP000275945">
    <property type="component" value="Segment"/>
</dbReference>
<dbReference type="Gene3D" id="1.10.10.10">
    <property type="entry name" value="Winged helix-like DNA-binding domain superfamily/Winged helix DNA-binding domain"/>
    <property type="match status" value="1"/>
</dbReference>
<evidence type="ECO:0000313" key="2">
    <source>
        <dbReference type="Proteomes" id="UP000275945"/>
    </source>
</evidence>
<reference evidence="1 2" key="1">
    <citation type="submission" date="2018-09" db="EMBL/GenBank/DDBJ databases">
        <title>Comparative Genomic Analysis of Eight Novel Haloalkaliphilic Bacteriophages from Lake Elmenteita, Kenya.</title>
        <authorList>
            <person name="Akhwale J.K."/>
        </authorList>
    </citation>
    <scope>NUCLEOTIDE SEQUENCE [LARGE SCALE GENOMIC DNA]</scope>
</reference>
<name>A0A3G3BWR8_9CAUD</name>
<gene>
    <name evidence="1" type="ORF">BpsS36_00036</name>
</gene>
<dbReference type="EMBL" id="MH884513">
    <property type="protein sequence ID" value="AYP68742.1"/>
    <property type="molecule type" value="Genomic_DNA"/>
</dbReference>
<proteinExistence type="predicted"/>
<organism evidence="1 2">
    <name type="scientific">Bacillus phage vB_BpsS-36</name>
    <dbReference type="NCBI Taxonomy" id="2419622"/>
    <lineage>
        <taxon>Viruses</taxon>
        <taxon>Duplodnaviria</taxon>
        <taxon>Heunggongvirae</taxon>
        <taxon>Uroviricota</taxon>
        <taxon>Caudoviricetes</taxon>
        <taxon>Ehrlichviridae</taxon>
        <taxon>Nairobivirus</taxon>
        <taxon>Nairobivirus nv36</taxon>
    </lineage>
</organism>